<organism evidence="5 6">
    <name type="scientific">Coemansia spiralis</name>
    <dbReference type="NCBI Taxonomy" id="417178"/>
    <lineage>
        <taxon>Eukaryota</taxon>
        <taxon>Fungi</taxon>
        <taxon>Fungi incertae sedis</taxon>
        <taxon>Zoopagomycota</taxon>
        <taxon>Kickxellomycotina</taxon>
        <taxon>Kickxellomycetes</taxon>
        <taxon>Kickxellales</taxon>
        <taxon>Kickxellaceae</taxon>
        <taxon>Coemansia</taxon>
    </lineage>
</organism>
<reference evidence="5" key="1">
    <citation type="submission" date="2022-07" db="EMBL/GenBank/DDBJ databases">
        <title>Phylogenomic reconstructions and comparative analyses of Kickxellomycotina fungi.</title>
        <authorList>
            <person name="Reynolds N.K."/>
            <person name="Stajich J.E."/>
            <person name="Barry K."/>
            <person name="Grigoriev I.V."/>
            <person name="Crous P."/>
            <person name="Smith M.E."/>
        </authorList>
    </citation>
    <scope>NUCLEOTIDE SEQUENCE</scope>
    <source>
        <strain evidence="5">NRRL 3115</strain>
    </source>
</reference>
<dbReference type="Pfam" id="PF23609">
    <property type="entry name" value="Beta-prop_EIPR1"/>
    <property type="match status" value="1"/>
</dbReference>
<dbReference type="InterPro" id="IPR059104">
    <property type="entry name" value="Beta-prop_EIPR1-like"/>
</dbReference>
<evidence type="ECO:0000259" key="4">
    <source>
        <dbReference type="Pfam" id="PF23609"/>
    </source>
</evidence>
<evidence type="ECO:0000313" key="6">
    <source>
        <dbReference type="Proteomes" id="UP001151518"/>
    </source>
</evidence>
<dbReference type="InterPro" id="IPR036322">
    <property type="entry name" value="WD40_repeat_dom_sf"/>
</dbReference>
<dbReference type="PANTHER" id="PTHR14205">
    <property type="entry name" value="WD-REPEAT PROTEIN"/>
    <property type="match status" value="1"/>
</dbReference>
<proteinExistence type="inferred from homology"/>
<keyword evidence="3" id="KW-0677">Repeat</keyword>
<dbReference type="Proteomes" id="UP001151518">
    <property type="component" value="Unassembled WGS sequence"/>
</dbReference>
<protein>
    <submittedName>
        <fullName evidence="5">Protein tssc1</fullName>
    </submittedName>
</protein>
<keyword evidence="2" id="KW-0853">WD repeat</keyword>
<gene>
    <name evidence="5" type="primary">TSSC1</name>
    <name evidence="5" type="ORF">GGI25_001234</name>
</gene>
<dbReference type="Gene3D" id="2.130.10.10">
    <property type="entry name" value="YVTN repeat-like/Quinoprotein amine dehydrogenase"/>
    <property type="match status" value="1"/>
</dbReference>
<dbReference type="AlphaFoldDB" id="A0A9W8GAY0"/>
<name>A0A9W8GAY0_9FUNG</name>
<accession>A0A9W8GAY0</accession>
<dbReference type="EMBL" id="JANBTW010000009">
    <property type="protein sequence ID" value="KAJ2679783.1"/>
    <property type="molecule type" value="Genomic_DNA"/>
</dbReference>
<dbReference type="GO" id="GO:0016567">
    <property type="term" value="P:protein ubiquitination"/>
    <property type="evidence" value="ECO:0007669"/>
    <property type="project" value="TreeGrafter"/>
</dbReference>
<dbReference type="SMART" id="SM00320">
    <property type="entry name" value="WD40"/>
    <property type="match status" value="5"/>
</dbReference>
<dbReference type="Pfam" id="PF00400">
    <property type="entry name" value="WD40"/>
    <property type="match status" value="1"/>
</dbReference>
<dbReference type="InterPro" id="IPR040323">
    <property type="entry name" value="EIPR1"/>
</dbReference>
<sequence length="339" mass="36599">MDADRPTSYVYGIERHTLCLAAMTGDTQSNRFALGTLGITEPSEIHLVDFKSDEGELQSQVYKHHSGIRALASVPQDPLQLVVVNADHSVELVELTADETRQLAPITPMGPEPHSVACHSSNPVAAVASSAVGVWDLAQSTMQCTLPTTNAAAVAWHPNDPRQLATADGASVRTWDTRTRQPLLTIHHAHTKARSLAFNPVVPYMLASGGNMVRIWDMRSPSSALLEIDNHSHWVLGIEFNPSHDQLLLSAGSDGLVNLESVVSASSAQLVAGGALDTDSDTQSCEAVDGLVAQFDDHETSVYAAHWSVADPWIFASLSFDGRLVINTVPREEKYKILL</sequence>
<dbReference type="PANTHER" id="PTHR14205:SF15">
    <property type="entry name" value="EARP AND GARP COMPLEX-INTERACTING PROTEIN 1"/>
    <property type="match status" value="1"/>
</dbReference>
<dbReference type="OrthoDB" id="427795at2759"/>
<dbReference type="InterPro" id="IPR001680">
    <property type="entry name" value="WD40_rpt"/>
</dbReference>
<evidence type="ECO:0000313" key="5">
    <source>
        <dbReference type="EMBL" id="KAJ2679783.1"/>
    </source>
</evidence>
<evidence type="ECO:0000256" key="2">
    <source>
        <dbReference type="ARBA" id="ARBA00022574"/>
    </source>
</evidence>
<dbReference type="SUPFAM" id="SSF50978">
    <property type="entry name" value="WD40 repeat-like"/>
    <property type="match status" value="1"/>
</dbReference>
<feature type="domain" description="EIPR1-like beta-propeller" evidence="4">
    <location>
        <begin position="7"/>
        <end position="259"/>
    </location>
</feature>
<evidence type="ECO:0000256" key="3">
    <source>
        <dbReference type="ARBA" id="ARBA00022737"/>
    </source>
</evidence>
<dbReference type="InterPro" id="IPR015943">
    <property type="entry name" value="WD40/YVTN_repeat-like_dom_sf"/>
</dbReference>
<evidence type="ECO:0000256" key="1">
    <source>
        <dbReference type="ARBA" id="ARBA00005672"/>
    </source>
</evidence>
<comment type="caution">
    <text evidence="5">The sequence shown here is derived from an EMBL/GenBank/DDBJ whole genome shotgun (WGS) entry which is preliminary data.</text>
</comment>
<comment type="similarity">
    <text evidence="1">Belongs to the WD repeat EIPR1 family.</text>
</comment>